<evidence type="ECO:0000256" key="1">
    <source>
        <dbReference type="SAM" id="MobiDB-lite"/>
    </source>
</evidence>
<name>A0ABQ9XP67_9EUKA</name>
<evidence type="ECO:0000313" key="3">
    <source>
        <dbReference type="Proteomes" id="UP001281761"/>
    </source>
</evidence>
<gene>
    <name evidence="2" type="ORF">BLNAU_11984</name>
</gene>
<feature type="region of interest" description="Disordered" evidence="1">
    <location>
        <begin position="92"/>
        <end position="113"/>
    </location>
</feature>
<dbReference type="Proteomes" id="UP001281761">
    <property type="component" value="Unassembled WGS sequence"/>
</dbReference>
<organism evidence="2 3">
    <name type="scientific">Blattamonas nauphoetae</name>
    <dbReference type="NCBI Taxonomy" id="2049346"/>
    <lineage>
        <taxon>Eukaryota</taxon>
        <taxon>Metamonada</taxon>
        <taxon>Preaxostyla</taxon>
        <taxon>Oxymonadida</taxon>
        <taxon>Blattamonas</taxon>
    </lineage>
</organism>
<protein>
    <submittedName>
        <fullName evidence="2">Uncharacterized protein</fullName>
    </submittedName>
</protein>
<dbReference type="EMBL" id="JARBJD010000096">
    <property type="protein sequence ID" value="KAK2952995.1"/>
    <property type="molecule type" value="Genomic_DNA"/>
</dbReference>
<comment type="caution">
    <text evidence="2">The sequence shown here is derived from an EMBL/GenBank/DDBJ whole genome shotgun (WGS) entry which is preliminary data.</text>
</comment>
<evidence type="ECO:0000313" key="2">
    <source>
        <dbReference type="EMBL" id="KAK2952995.1"/>
    </source>
</evidence>
<sequence length="206" mass="22869">MRGAQSAFAGPRPFSSFQAAFPTFLATAMSRSVVFDPSQGMRLSVETIHLRHSPPTPLPNCERGAIAGRCTQARQMSQSHTSEPIRFQTRTVPSASPNISSSLSPTQIHQPQRPVRCHPTHADITDNVIVASTSTVITGRATNTTYANSFMPAVSRNHLPSSLKSEQSRLSEWCWKGRPKSCVTSARPHSTMIERWLRRIRFEGWI</sequence>
<proteinExistence type="predicted"/>
<accession>A0ABQ9XP67</accession>
<keyword evidence="3" id="KW-1185">Reference proteome</keyword>
<feature type="compositionally biased region" description="Low complexity" evidence="1">
    <location>
        <begin position="93"/>
        <end position="105"/>
    </location>
</feature>
<reference evidence="2 3" key="1">
    <citation type="journal article" date="2022" name="bioRxiv">
        <title>Genomics of Preaxostyla Flagellates Illuminates Evolutionary Transitions and the Path Towards Mitochondrial Loss.</title>
        <authorList>
            <person name="Novak L.V.F."/>
            <person name="Treitli S.C."/>
            <person name="Pyrih J."/>
            <person name="Halakuc P."/>
            <person name="Pipaliya S.V."/>
            <person name="Vacek V."/>
            <person name="Brzon O."/>
            <person name="Soukal P."/>
            <person name="Eme L."/>
            <person name="Dacks J.B."/>
            <person name="Karnkowska A."/>
            <person name="Elias M."/>
            <person name="Hampl V."/>
        </authorList>
    </citation>
    <scope>NUCLEOTIDE SEQUENCE [LARGE SCALE GENOMIC DNA]</scope>
    <source>
        <strain evidence="2">NAU3</strain>
        <tissue evidence="2">Gut</tissue>
    </source>
</reference>